<keyword evidence="5" id="KW-1185">Reference proteome</keyword>
<keyword evidence="1" id="KW-0479">Metal-binding</keyword>
<comment type="caution">
    <text evidence="4">The sequence shown here is derived from an EMBL/GenBank/DDBJ whole genome shotgun (WGS) entry which is preliminary data.</text>
</comment>
<proteinExistence type="predicted"/>
<sequence length="190" mass="21383">MEIQKRPKKTASVIHAKPFLGSEDWSITAKLCDSCKTISVAVICAFDSAFLYLGCDAEVHATNKLASRHGGLWLCEVCEQAPAVDEKAEAASWLFPTEDSESSEYEVEYLFNEMDLYLDLDLISDDQKPLFHISDHKKQYSSNGVVPEQNKNEFTQPHFLGPVVDGFPTYSMNYPGSMPFIYKFSSQFIS</sequence>
<dbReference type="PANTHER" id="PTHR31717:SF45">
    <property type="entry name" value="ZINC FINGER PROTEIN CONSTANS-LIKE 14-RELATED"/>
    <property type="match status" value="1"/>
</dbReference>
<evidence type="ECO:0000256" key="1">
    <source>
        <dbReference type="ARBA" id="ARBA00022723"/>
    </source>
</evidence>
<evidence type="ECO:0000313" key="5">
    <source>
        <dbReference type="Proteomes" id="UP001604277"/>
    </source>
</evidence>
<dbReference type="PANTHER" id="PTHR31717">
    <property type="entry name" value="ZINC FINGER PROTEIN CONSTANS-LIKE 10"/>
    <property type="match status" value="1"/>
</dbReference>
<accession>A0ABD1PKI8</accession>
<dbReference type="AlphaFoldDB" id="A0ABD1PKI8"/>
<organism evidence="4 5">
    <name type="scientific">Forsythia ovata</name>
    <dbReference type="NCBI Taxonomy" id="205694"/>
    <lineage>
        <taxon>Eukaryota</taxon>
        <taxon>Viridiplantae</taxon>
        <taxon>Streptophyta</taxon>
        <taxon>Embryophyta</taxon>
        <taxon>Tracheophyta</taxon>
        <taxon>Spermatophyta</taxon>
        <taxon>Magnoliopsida</taxon>
        <taxon>eudicotyledons</taxon>
        <taxon>Gunneridae</taxon>
        <taxon>Pentapetalae</taxon>
        <taxon>asterids</taxon>
        <taxon>lamiids</taxon>
        <taxon>Lamiales</taxon>
        <taxon>Oleaceae</taxon>
        <taxon>Forsythieae</taxon>
        <taxon>Forsythia</taxon>
    </lineage>
</organism>
<evidence type="ECO:0000256" key="2">
    <source>
        <dbReference type="ARBA" id="ARBA00022771"/>
    </source>
</evidence>
<keyword evidence="2" id="KW-0863">Zinc-finger</keyword>
<evidence type="ECO:0000313" key="4">
    <source>
        <dbReference type="EMBL" id="KAL2463091.1"/>
    </source>
</evidence>
<gene>
    <name evidence="4" type="ORF">Fot_54328</name>
</gene>
<name>A0ABD1PKI8_9LAMI</name>
<protein>
    <submittedName>
        <fullName evidence="4">Zinc finger protein CONSTANS-LIKE 4-like</fullName>
    </submittedName>
</protein>
<reference evidence="5" key="1">
    <citation type="submission" date="2024-07" db="EMBL/GenBank/DDBJ databases">
        <title>Two chromosome-level genome assemblies of Korean endemic species Abeliophyllum distichum and Forsythia ovata (Oleaceae).</title>
        <authorList>
            <person name="Jang H."/>
        </authorList>
    </citation>
    <scope>NUCLEOTIDE SEQUENCE [LARGE SCALE GENOMIC DNA]</scope>
</reference>
<dbReference type="InterPro" id="IPR049808">
    <property type="entry name" value="CONSTANS-like_Bbox1"/>
</dbReference>
<dbReference type="GO" id="GO:0008270">
    <property type="term" value="F:zinc ion binding"/>
    <property type="evidence" value="ECO:0007669"/>
    <property type="project" value="UniProtKB-KW"/>
</dbReference>
<dbReference type="CDD" id="cd19821">
    <property type="entry name" value="Bbox1_BBX-like"/>
    <property type="match status" value="1"/>
</dbReference>
<evidence type="ECO:0000256" key="3">
    <source>
        <dbReference type="ARBA" id="ARBA00022833"/>
    </source>
</evidence>
<dbReference type="Proteomes" id="UP001604277">
    <property type="component" value="Unassembled WGS sequence"/>
</dbReference>
<dbReference type="EMBL" id="JBFOLJ010000020">
    <property type="protein sequence ID" value="KAL2463091.1"/>
    <property type="molecule type" value="Genomic_DNA"/>
</dbReference>
<keyword evidence="3" id="KW-0862">Zinc</keyword>